<evidence type="ECO:0000256" key="7">
    <source>
        <dbReference type="ARBA" id="ARBA00022695"/>
    </source>
</evidence>
<comment type="subcellular location">
    <subcellularLocation>
        <location evidence="2">Cytoplasm</location>
    </subcellularLocation>
    <subcellularLocation>
        <location evidence="1">Nucleus</location>
    </subcellularLocation>
</comment>
<evidence type="ECO:0000256" key="9">
    <source>
        <dbReference type="ARBA" id="ARBA00022765"/>
    </source>
</evidence>
<sequence>MDFSMVAGAAAYNEKSGRITSLSLLFQKVFAQIFPQWRKGNTEGECLPYKCSETGALGENYSWQIPINHNDFKIFKNNERQLCEVLQNKFGCISTLVSPVQEGNSKSLQVFRKMLTPRIELSVWKDDLTTHAVDAVVNAANEDLLHGGGLALALVKAGGFEIQEESKQFVARYGKVSAGEIAVTGAGRLPCKQIIHAVGPRWMEWDKQGCTGKLQRAIVSILNYVIYKNTHIETVAIPALSSGIFQFPLNLCTKTIVETIRVSLQGKPMMSNLKEIHLVSNEDPTVAAFKAASEFILGKSELGQETTPSFNAMVVNNLTLQIVQGHIEWQTADVIVNSVNPHDITVGPVAKSILQQAGVEMKSEFLATKAKQFQRSQLVLVTKGFNLFCKYIYHVLWHSEFPKPQILKHAMKECLEKCIEQNITSISFPALGTGNMEIKKETAAEILFEEVLTFAKDHIKHQLTVKFVIFPTDLETYKAFSSEMAKRSKMLSLNNYSVPQSTREEKRENGLEARSPAINLMGFNVEEMYEAHAWIQRILSLQNHHIIENNHILYLGRKEHDILSQLQKTSSVSITEIISPGRTKLEIEGAQADLIEVVMNIEDMLCKVQEEMARKKERGLWRLLGQWTIQQQKTQDEMKENIIFLKCPVPPTQELLDQKKQFEKCGLQVLKVEKIDNEVLMAAFQRKKKMMEEKLHRQPVSHRLFQQVPYQFCNVVCRVGFQRMYSAPCDPKYGAGIYFTKNLKNLAEKAKKISAADKLIYVFEAEVLTGFFCQGHPLNIVPPPLSPGAIDGHDSVVDNVSSPETFVIFSGTQAVPQYLWTCTQEYVQSQDYSSGPMRPFAQHPWRGFTSGSPVD</sequence>
<gene>
    <name evidence="16" type="primary">PARP9</name>
</gene>
<evidence type="ECO:0000256" key="6">
    <source>
        <dbReference type="ARBA" id="ARBA00022679"/>
    </source>
</evidence>
<evidence type="ECO:0000313" key="17">
    <source>
        <dbReference type="Proteomes" id="UP000240080"/>
    </source>
</evidence>
<dbReference type="GeneTree" id="ENSGT00940000158837"/>
<evidence type="ECO:0000256" key="3">
    <source>
        <dbReference type="ARBA" id="ARBA00022490"/>
    </source>
</evidence>
<dbReference type="GO" id="GO:0006302">
    <property type="term" value="P:double-strand break repair"/>
    <property type="evidence" value="ECO:0007669"/>
    <property type="project" value="Ensembl"/>
</dbReference>
<dbReference type="GO" id="GO:0000122">
    <property type="term" value="P:negative regulation of transcription by RNA polymerase II"/>
    <property type="evidence" value="ECO:0007669"/>
    <property type="project" value="Ensembl"/>
</dbReference>
<keyword evidence="7" id="KW-0548">Nucleotidyltransferase</keyword>
<keyword evidence="8" id="KW-0677">Repeat</keyword>
<dbReference type="GO" id="GO:0045087">
    <property type="term" value="P:innate immune response"/>
    <property type="evidence" value="ECO:0007669"/>
    <property type="project" value="UniProtKB-KW"/>
</dbReference>
<name>A0A2R9CL01_PANPA</name>
<evidence type="ECO:0000256" key="4">
    <source>
        <dbReference type="ARBA" id="ARBA00022588"/>
    </source>
</evidence>
<dbReference type="GO" id="GO:0016779">
    <property type="term" value="F:nucleotidyltransferase activity"/>
    <property type="evidence" value="ECO:0007669"/>
    <property type="project" value="UniProtKB-KW"/>
</dbReference>
<feature type="domain" description="Macro" evidence="15">
    <location>
        <begin position="108"/>
        <end position="297"/>
    </location>
</feature>
<dbReference type="FunFam" id="3.40.220.10:FF:000010">
    <property type="entry name" value="Poly [ADP-ribose] polymerase"/>
    <property type="match status" value="1"/>
</dbReference>
<dbReference type="PANTHER" id="PTHR14453:SF70">
    <property type="entry name" value="PROTEIN MONO-ADP-RIBOSYLTRANSFERASE PARP9"/>
    <property type="match status" value="1"/>
</dbReference>
<keyword evidence="10" id="KW-0391">Immunity</keyword>
<dbReference type="FunFam" id="3.40.220.10:FF:000012">
    <property type="entry name" value="Protein mono-ADP-ribosyltransferase PARP9"/>
    <property type="match status" value="1"/>
</dbReference>
<accession>A0A2R9CL01</accession>
<dbReference type="CDD" id="cd01439">
    <property type="entry name" value="TCCD_inducible_PARP_like"/>
    <property type="match status" value="1"/>
</dbReference>
<dbReference type="STRING" id="9597.ENSPPAP00000041683"/>
<dbReference type="GO" id="GO:0005654">
    <property type="term" value="C:nucleoplasm"/>
    <property type="evidence" value="ECO:0007669"/>
    <property type="project" value="Ensembl"/>
</dbReference>
<dbReference type="InterPro" id="IPR002589">
    <property type="entry name" value="Macro_dom"/>
</dbReference>
<dbReference type="Pfam" id="PF23254">
    <property type="entry name" value="KH_PARP14_8"/>
    <property type="match status" value="1"/>
</dbReference>
<dbReference type="GO" id="GO:0060335">
    <property type="term" value="P:positive regulation of type II interferon-mediated signaling pathway"/>
    <property type="evidence" value="ECO:0007669"/>
    <property type="project" value="Ensembl"/>
</dbReference>
<dbReference type="SMART" id="SM00506">
    <property type="entry name" value="A1pp"/>
    <property type="match status" value="2"/>
</dbReference>
<dbReference type="Bgee" id="ENSPPAG00000043447">
    <property type="expression patterns" value="Expressed in liver and 6 other cell types or tissues"/>
</dbReference>
<evidence type="ECO:0000256" key="10">
    <source>
        <dbReference type="ARBA" id="ARBA00022859"/>
    </source>
</evidence>
<dbReference type="CDD" id="cd02907">
    <property type="entry name" value="Macro_Af1521_BAL-like"/>
    <property type="match status" value="1"/>
</dbReference>
<dbReference type="CDD" id="cd02903">
    <property type="entry name" value="Macro_BAL-like"/>
    <property type="match status" value="1"/>
</dbReference>
<evidence type="ECO:0000256" key="11">
    <source>
        <dbReference type="ARBA" id="ARBA00023027"/>
    </source>
</evidence>
<dbReference type="EMBL" id="AJFE02088587">
    <property type="status" value="NOT_ANNOTATED_CDS"/>
    <property type="molecule type" value="Genomic_DNA"/>
</dbReference>
<dbReference type="GeneID" id="100984374"/>
<dbReference type="PROSITE" id="PS51059">
    <property type="entry name" value="PARP_CATALYTIC"/>
    <property type="match status" value="1"/>
</dbReference>
<dbReference type="CTD" id="83666"/>
<dbReference type="PROSITE" id="PS51154">
    <property type="entry name" value="MACRO"/>
    <property type="match status" value="2"/>
</dbReference>
<comment type="similarity">
    <text evidence="13">Belongs to the ARTD/PARP family.</text>
</comment>
<evidence type="ECO:0000259" key="15">
    <source>
        <dbReference type="PROSITE" id="PS51154"/>
    </source>
</evidence>
<evidence type="ECO:0000256" key="1">
    <source>
        <dbReference type="ARBA" id="ARBA00004123"/>
    </source>
</evidence>
<dbReference type="PANTHER" id="PTHR14453">
    <property type="entry name" value="PARP/ZINC FINGER CCCH TYPE DOMAIN CONTAINING PROTEIN"/>
    <property type="match status" value="1"/>
</dbReference>
<dbReference type="GO" id="GO:0000077">
    <property type="term" value="P:DNA damage checkpoint signaling"/>
    <property type="evidence" value="ECO:0007669"/>
    <property type="project" value="Ensembl"/>
</dbReference>
<dbReference type="GO" id="GO:0097677">
    <property type="term" value="F:STAT family protein binding"/>
    <property type="evidence" value="ECO:0007669"/>
    <property type="project" value="Ensembl"/>
</dbReference>
<dbReference type="FunFam" id="3.90.228.10:FF:000011">
    <property type="entry name" value="Poly(ADP-ribose) polymerase family member 9"/>
    <property type="match status" value="1"/>
</dbReference>
<dbReference type="InterPro" id="IPR052056">
    <property type="entry name" value="Mono-ARTD/PARP"/>
</dbReference>
<dbReference type="Pfam" id="PF01661">
    <property type="entry name" value="Macro"/>
    <property type="match status" value="2"/>
</dbReference>
<dbReference type="Ensembl" id="ENSPPAT00000064609.1">
    <property type="protein sequence ID" value="ENSPPAP00000041683.1"/>
    <property type="gene ID" value="ENSPPAG00000043447.1"/>
</dbReference>
<proteinExistence type="inferred from homology"/>
<dbReference type="GO" id="GO:0002230">
    <property type="term" value="P:positive regulation of defense response to virus by host"/>
    <property type="evidence" value="ECO:0007669"/>
    <property type="project" value="Ensembl"/>
</dbReference>
<dbReference type="EMBL" id="AJFE02088583">
    <property type="status" value="NOT_ANNOTATED_CDS"/>
    <property type="molecule type" value="Genomic_DNA"/>
</dbReference>
<dbReference type="GO" id="GO:0003714">
    <property type="term" value="F:transcription corepressor activity"/>
    <property type="evidence" value="ECO:0007669"/>
    <property type="project" value="Ensembl"/>
</dbReference>
<dbReference type="GO" id="GO:0045893">
    <property type="term" value="P:positive regulation of DNA-templated transcription"/>
    <property type="evidence" value="ECO:0007669"/>
    <property type="project" value="Ensembl"/>
</dbReference>
<dbReference type="GO" id="GO:1900182">
    <property type="term" value="P:positive regulation of protein localization to nucleus"/>
    <property type="evidence" value="ECO:0007669"/>
    <property type="project" value="Ensembl"/>
</dbReference>
<organism evidence="16 17">
    <name type="scientific">Pan paniscus</name>
    <name type="common">Pygmy chimpanzee</name>
    <name type="synonym">Bonobo</name>
    <dbReference type="NCBI Taxonomy" id="9597"/>
    <lineage>
        <taxon>Eukaryota</taxon>
        <taxon>Metazoa</taxon>
        <taxon>Chordata</taxon>
        <taxon>Craniata</taxon>
        <taxon>Vertebrata</taxon>
        <taxon>Euteleostomi</taxon>
        <taxon>Mammalia</taxon>
        <taxon>Eutheria</taxon>
        <taxon>Euarchontoglires</taxon>
        <taxon>Primates</taxon>
        <taxon>Haplorrhini</taxon>
        <taxon>Catarrhini</taxon>
        <taxon>Hominidae</taxon>
        <taxon>Pan</taxon>
    </lineage>
</organism>
<dbReference type="InterPro" id="IPR057049">
    <property type="entry name" value="PARP14_KH_8"/>
</dbReference>
<dbReference type="GO" id="GO:0032991">
    <property type="term" value="C:protein-containing complex"/>
    <property type="evidence" value="ECO:0007669"/>
    <property type="project" value="Ensembl"/>
</dbReference>
<feature type="domain" description="Macro" evidence="15">
    <location>
        <begin position="307"/>
        <end position="488"/>
    </location>
</feature>
<keyword evidence="17" id="KW-1185">Reference proteome</keyword>
<dbReference type="GO" id="GO:0005829">
    <property type="term" value="C:cytosol"/>
    <property type="evidence" value="ECO:0007669"/>
    <property type="project" value="Ensembl"/>
</dbReference>
<dbReference type="OMA" id="CTQIIVE"/>
<dbReference type="GO" id="GO:0070212">
    <property type="term" value="P:protein poly-ADP-ribosylation"/>
    <property type="evidence" value="ECO:0007669"/>
    <property type="project" value="TreeGrafter"/>
</dbReference>
<dbReference type="GO" id="GO:0090734">
    <property type="term" value="C:site of DNA damage"/>
    <property type="evidence" value="ECO:0007669"/>
    <property type="project" value="Ensembl"/>
</dbReference>
<reference evidence="16" key="2">
    <citation type="submission" date="2025-08" db="UniProtKB">
        <authorList>
            <consortium name="Ensembl"/>
        </authorList>
    </citation>
    <scope>IDENTIFICATION</scope>
</reference>
<dbReference type="GO" id="GO:0072570">
    <property type="term" value="F:ADP-D-ribose binding"/>
    <property type="evidence" value="ECO:0007669"/>
    <property type="project" value="Ensembl"/>
</dbReference>
<keyword evidence="12" id="KW-0539">Nucleus</keyword>
<protein>
    <submittedName>
        <fullName evidence="16">Poly(ADP-ribose) polymerase family member 9</fullName>
    </submittedName>
</protein>
<reference evidence="16 17" key="1">
    <citation type="journal article" date="2012" name="Nature">
        <title>The bonobo genome compared with the chimpanzee and human genomes.</title>
        <authorList>
            <person name="Prufer K."/>
            <person name="Munch K."/>
            <person name="Hellmann I."/>
            <person name="Akagi K."/>
            <person name="Miller J.R."/>
            <person name="Walenz B."/>
            <person name="Koren S."/>
            <person name="Sutton G."/>
            <person name="Kodira C."/>
            <person name="Winer R."/>
            <person name="Knight J.R."/>
            <person name="Mullikin J.C."/>
            <person name="Meader S.J."/>
            <person name="Ponting C.P."/>
            <person name="Lunter G."/>
            <person name="Higashino S."/>
            <person name="Hobolth A."/>
            <person name="Dutheil J."/>
            <person name="Karakoc E."/>
            <person name="Alkan C."/>
            <person name="Sajjadian S."/>
            <person name="Catacchio C.R."/>
            <person name="Ventura M."/>
            <person name="Marques-Bonet T."/>
            <person name="Eichler E.E."/>
            <person name="Andre C."/>
            <person name="Atencia R."/>
            <person name="Mugisha L."/>
            <person name="Junhold J."/>
            <person name="Patterson N."/>
            <person name="Siebauer M."/>
            <person name="Good J.M."/>
            <person name="Fischer A."/>
            <person name="Ptak S.E."/>
            <person name="Lachmann M."/>
            <person name="Symer D.E."/>
            <person name="Mailund T."/>
            <person name="Schierup M.H."/>
            <person name="Andres A.M."/>
            <person name="Kelso J."/>
            <person name="Paabo S."/>
        </authorList>
    </citation>
    <scope>NUCLEOTIDE SEQUENCE [LARGE SCALE GENOMIC DNA]</scope>
</reference>
<dbReference type="SUPFAM" id="SSF56399">
    <property type="entry name" value="ADP-ribosylation"/>
    <property type="match status" value="1"/>
</dbReference>
<dbReference type="GO" id="GO:0140802">
    <property type="term" value="F:NAD+-protein-C-terminal glycine ADP-ribosyltransferase activity"/>
    <property type="evidence" value="ECO:0007669"/>
    <property type="project" value="Ensembl"/>
</dbReference>
<dbReference type="GO" id="GO:0042393">
    <property type="term" value="F:histone binding"/>
    <property type="evidence" value="ECO:0007669"/>
    <property type="project" value="Ensembl"/>
</dbReference>
<dbReference type="EMBL" id="AJFE02088585">
    <property type="status" value="NOT_ANNOTATED_CDS"/>
    <property type="molecule type" value="Genomic_DNA"/>
</dbReference>
<keyword evidence="3" id="KW-0963">Cytoplasm</keyword>
<evidence type="ECO:0000256" key="8">
    <source>
        <dbReference type="ARBA" id="ARBA00022737"/>
    </source>
</evidence>
<dbReference type="EMBL" id="AJFE02088584">
    <property type="status" value="NOT_ANNOTATED_CDS"/>
    <property type="molecule type" value="Genomic_DNA"/>
</dbReference>
<evidence type="ECO:0000256" key="13">
    <source>
        <dbReference type="ARBA" id="ARBA00024347"/>
    </source>
</evidence>
<dbReference type="GO" id="GO:0010629">
    <property type="term" value="P:negative regulation of gene expression"/>
    <property type="evidence" value="ECO:0007669"/>
    <property type="project" value="Ensembl"/>
</dbReference>
<dbReference type="GO" id="GO:0004857">
    <property type="term" value="F:enzyme inhibitor activity"/>
    <property type="evidence" value="ECO:0007669"/>
    <property type="project" value="Ensembl"/>
</dbReference>
<keyword evidence="6" id="KW-0808">Transferase</keyword>
<feature type="domain" description="PARP catalytic" evidence="14">
    <location>
        <begin position="629"/>
        <end position="851"/>
    </location>
</feature>
<dbReference type="GO" id="GO:0005739">
    <property type="term" value="C:mitochondrion"/>
    <property type="evidence" value="ECO:0007669"/>
    <property type="project" value="Ensembl"/>
</dbReference>
<dbReference type="InterPro" id="IPR043472">
    <property type="entry name" value="Macro_dom-like"/>
</dbReference>
<dbReference type="InterPro" id="IPR012317">
    <property type="entry name" value="Poly(ADP-ribose)pol_cat_dom"/>
</dbReference>
<keyword evidence="4" id="KW-0399">Innate immunity</keyword>
<evidence type="ECO:0000313" key="16">
    <source>
        <dbReference type="Ensembl" id="ENSPPAP00000041683.1"/>
    </source>
</evidence>
<keyword evidence="5" id="KW-0328">Glycosyltransferase</keyword>
<reference evidence="16" key="3">
    <citation type="submission" date="2025-09" db="UniProtKB">
        <authorList>
            <consortium name="Ensembl"/>
        </authorList>
    </citation>
    <scope>IDENTIFICATION</scope>
</reference>
<evidence type="ECO:0000256" key="5">
    <source>
        <dbReference type="ARBA" id="ARBA00022676"/>
    </source>
</evidence>
<evidence type="ECO:0000259" key="14">
    <source>
        <dbReference type="PROSITE" id="PS51059"/>
    </source>
</evidence>
<dbReference type="AlphaFoldDB" id="A0A2R9CL01"/>
<dbReference type="Gene3D" id="3.40.220.10">
    <property type="entry name" value="Leucine Aminopeptidase, subunit E, domain 1"/>
    <property type="match status" value="2"/>
</dbReference>
<dbReference type="GO" id="GO:0003950">
    <property type="term" value="F:NAD+ poly-ADP-ribosyltransferase activity"/>
    <property type="evidence" value="ECO:0007669"/>
    <property type="project" value="Ensembl"/>
</dbReference>
<dbReference type="GO" id="GO:0010608">
    <property type="term" value="P:post-transcriptional regulation of gene expression"/>
    <property type="evidence" value="ECO:0007669"/>
    <property type="project" value="Ensembl"/>
</dbReference>
<evidence type="ECO:0000256" key="12">
    <source>
        <dbReference type="ARBA" id="ARBA00023242"/>
    </source>
</evidence>
<dbReference type="Proteomes" id="UP000240080">
    <property type="component" value="Chromosome 3"/>
</dbReference>
<dbReference type="GO" id="GO:0044389">
    <property type="term" value="F:ubiquitin-like protein ligase binding"/>
    <property type="evidence" value="ECO:0007669"/>
    <property type="project" value="Ensembl"/>
</dbReference>
<dbReference type="EMBL" id="AJFE02088586">
    <property type="status" value="NOT_ANNOTATED_CDS"/>
    <property type="molecule type" value="Genomic_DNA"/>
</dbReference>
<dbReference type="SUPFAM" id="SSF52949">
    <property type="entry name" value="Macro domain-like"/>
    <property type="match status" value="2"/>
</dbReference>
<keyword evidence="11" id="KW-0520">NAD</keyword>
<evidence type="ECO:0000256" key="2">
    <source>
        <dbReference type="ARBA" id="ARBA00004496"/>
    </source>
</evidence>
<dbReference type="Gene3D" id="3.90.228.10">
    <property type="match status" value="1"/>
</dbReference>
<keyword evidence="9" id="KW-0013">ADP-ribosylation</keyword>